<dbReference type="OrthoDB" id="6466114at2"/>
<comment type="caution">
    <text evidence="1">The sequence shown here is derived from an EMBL/GenBank/DDBJ whole genome shotgun (WGS) entry which is preliminary data.</text>
</comment>
<dbReference type="Proteomes" id="UP000019197">
    <property type="component" value="Unassembled WGS sequence"/>
</dbReference>
<organism evidence="1 2">
    <name type="scientific">Xenorhabdus cabanillasii JM26</name>
    <dbReference type="NCBI Taxonomy" id="1427517"/>
    <lineage>
        <taxon>Bacteria</taxon>
        <taxon>Pseudomonadati</taxon>
        <taxon>Pseudomonadota</taxon>
        <taxon>Gammaproteobacteria</taxon>
        <taxon>Enterobacterales</taxon>
        <taxon>Morganellaceae</taxon>
        <taxon>Xenorhabdus</taxon>
    </lineage>
</organism>
<evidence type="ECO:0008006" key="3">
    <source>
        <dbReference type="Google" id="ProtNLM"/>
    </source>
</evidence>
<sequence>MKTQCSTNMSEKRRWIPLSEFCERESIKIRTARTWMSNGKLKIKPKKSSHERVYVDWDAYYKEWRI</sequence>
<evidence type="ECO:0000313" key="1">
    <source>
        <dbReference type="EMBL" id="CDL79630.1"/>
    </source>
</evidence>
<proteinExistence type="predicted"/>
<protein>
    <recommendedName>
        <fullName evidence="3">Excisionase</fullName>
    </recommendedName>
</protein>
<gene>
    <name evidence="1" type="ORF">XCR1_1190003</name>
</gene>
<dbReference type="EMBL" id="CBXE010000023">
    <property type="protein sequence ID" value="CDL79630.1"/>
    <property type="molecule type" value="Genomic_DNA"/>
</dbReference>
<reference evidence="1 2" key="1">
    <citation type="submission" date="2013-11" db="EMBL/GenBank/DDBJ databases">
        <title>Draft genome sequence and annotation of the entomopathogenic bacterium, Xenorhabdus cabanillasi strain JM26.</title>
        <authorList>
            <person name="Gualtieri M."/>
            <person name="Ogier J.C."/>
            <person name="Pages S."/>
            <person name="Givaudan A."/>
            <person name="Gaudriault S."/>
        </authorList>
    </citation>
    <scope>NUCLEOTIDE SEQUENCE [LARGE SCALE GENOMIC DNA]</scope>
    <source>
        <strain evidence="1 2">JM26</strain>
    </source>
</reference>
<accession>W1IQY2</accession>
<name>W1IQY2_9GAMM</name>
<dbReference type="RefSeq" id="WP_038260141.1">
    <property type="nucleotide sequence ID" value="NZ_CAWLVK010000023.1"/>
</dbReference>
<evidence type="ECO:0000313" key="2">
    <source>
        <dbReference type="Proteomes" id="UP000019197"/>
    </source>
</evidence>
<dbReference type="AlphaFoldDB" id="W1IQY2"/>